<reference evidence="2 3" key="1">
    <citation type="journal article" date="2015" name="Genome Biol. Evol.">
        <title>Comparative Genomics of a Bacterivorous Green Alga Reveals Evolutionary Causalities and Consequences of Phago-Mixotrophic Mode of Nutrition.</title>
        <authorList>
            <person name="Burns J.A."/>
            <person name="Paasch A."/>
            <person name="Narechania A."/>
            <person name="Kim E."/>
        </authorList>
    </citation>
    <scope>NUCLEOTIDE SEQUENCE [LARGE SCALE GENOMIC DNA]</scope>
    <source>
        <strain evidence="2 3">PLY_AMNH</strain>
    </source>
</reference>
<dbReference type="AlphaFoldDB" id="A0AAE0CGG1"/>
<dbReference type="EMBL" id="LGRX02024646">
    <property type="protein sequence ID" value="KAK3253784.1"/>
    <property type="molecule type" value="Genomic_DNA"/>
</dbReference>
<keyword evidence="3" id="KW-1185">Reference proteome</keyword>
<evidence type="ECO:0000313" key="3">
    <source>
        <dbReference type="Proteomes" id="UP001190700"/>
    </source>
</evidence>
<dbReference type="Proteomes" id="UP001190700">
    <property type="component" value="Unassembled WGS sequence"/>
</dbReference>
<gene>
    <name evidence="2" type="ORF">CYMTET_36977</name>
</gene>
<sequence length="131" mass="13792">MSLRPGRIQPVLPPGGFNTAAPLRCGNSDPVSASAVLPPRRQQHGDPCGAANSHGPGLGFSGHAARLQRPAACSAATLRPVWLASALPRLQRMRRLRPDFNRCCVTSTGATASASAVQELRRLQRYAATSA</sequence>
<protein>
    <submittedName>
        <fullName evidence="2">Uncharacterized protein</fullName>
    </submittedName>
</protein>
<organism evidence="2 3">
    <name type="scientific">Cymbomonas tetramitiformis</name>
    <dbReference type="NCBI Taxonomy" id="36881"/>
    <lineage>
        <taxon>Eukaryota</taxon>
        <taxon>Viridiplantae</taxon>
        <taxon>Chlorophyta</taxon>
        <taxon>Pyramimonadophyceae</taxon>
        <taxon>Pyramimonadales</taxon>
        <taxon>Pyramimonadaceae</taxon>
        <taxon>Cymbomonas</taxon>
    </lineage>
</organism>
<accession>A0AAE0CGG1</accession>
<name>A0AAE0CGG1_9CHLO</name>
<feature type="region of interest" description="Disordered" evidence="1">
    <location>
        <begin position="30"/>
        <end position="54"/>
    </location>
</feature>
<comment type="caution">
    <text evidence="2">The sequence shown here is derived from an EMBL/GenBank/DDBJ whole genome shotgun (WGS) entry which is preliminary data.</text>
</comment>
<evidence type="ECO:0000313" key="2">
    <source>
        <dbReference type="EMBL" id="KAK3253784.1"/>
    </source>
</evidence>
<evidence type="ECO:0000256" key="1">
    <source>
        <dbReference type="SAM" id="MobiDB-lite"/>
    </source>
</evidence>
<proteinExistence type="predicted"/>